<dbReference type="AlphaFoldDB" id="A0AAN7S570"/>
<dbReference type="Pfam" id="PF00078">
    <property type="entry name" value="RVT_1"/>
    <property type="match status" value="1"/>
</dbReference>
<comment type="caution">
    <text evidence="2">The sequence shown here is derived from an EMBL/GenBank/DDBJ whole genome shotgun (WGS) entry which is preliminary data.</text>
</comment>
<evidence type="ECO:0000313" key="3">
    <source>
        <dbReference type="Proteomes" id="UP001333110"/>
    </source>
</evidence>
<proteinExistence type="predicted"/>
<sequence>MELCLGMDEKPTNSSWVRIKEKTVIEDTTRSGALLDLIHTNKEGLVGDVEVKGSLGCSDLEMVVFRIMKAERRVKGKLTTLDFRRADCSAQKSPMGKGPGWTRGPRKLVNIQGSLPPGSGEFQLNDHEVRQKELQGNYKPVSLTSVSGKVMEQLILETISRHSKDNKILRSSQNGFTKAKSCLTTLTNFYNEMTGLVDEGRTVDIVCLDFRKVFDTVSYKFITDKLLCMGCMSRHANCSWSPVISSVAQGSILVPVLFNIFTNHLDDGNKFADDTKLGGVIDTPEGHAAIQRDLDRLEKWGDRNLMKFNNRKCKVLHFGGNNPRCQHMLGITQLKSIFAEKDLGVWVDTKLNVSQQCVLAAKKANGILDCIKQTTASRLREVILPLSPGEATPRLLRTVLSNPVQERQGHTGENERRLRGVHINVFKYLKGDWKEDGARLVLVVPSDRTRSNGHKLKPRRFPLNVRKDFFIVRVTEHWHRCPREAVESPTLKIFKSCLDMVHKKLGGDTARTVDPS</sequence>
<evidence type="ECO:0000259" key="1">
    <source>
        <dbReference type="Pfam" id="PF00078"/>
    </source>
</evidence>
<dbReference type="PANTHER" id="PTHR33332">
    <property type="entry name" value="REVERSE TRANSCRIPTASE DOMAIN-CONTAINING PROTEIN"/>
    <property type="match status" value="1"/>
</dbReference>
<evidence type="ECO:0000313" key="2">
    <source>
        <dbReference type="EMBL" id="KAK4832489.1"/>
    </source>
</evidence>
<reference evidence="2 3" key="1">
    <citation type="journal article" date="2023" name="J. Hered.">
        <title>Chromosome-level genome of the wood stork (Mycteria americana) provides insight into avian chromosome evolution.</title>
        <authorList>
            <person name="Flamio R. Jr."/>
            <person name="Ramstad K.M."/>
        </authorList>
    </citation>
    <scope>NUCLEOTIDE SEQUENCE [LARGE SCALE GENOMIC DNA]</scope>
    <source>
        <strain evidence="2">JAX WOST 10</strain>
    </source>
</reference>
<feature type="domain" description="Reverse transcriptase" evidence="1">
    <location>
        <begin position="135"/>
        <end position="332"/>
    </location>
</feature>
<keyword evidence="3" id="KW-1185">Reference proteome</keyword>
<dbReference type="Proteomes" id="UP001333110">
    <property type="component" value="Unassembled WGS sequence"/>
</dbReference>
<protein>
    <recommendedName>
        <fullName evidence="1">Reverse transcriptase domain-containing protein</fullName>
    </recommendedName>
</protein>
<accession>A0AAN7S570</accession>
<gene>
    <name evidence="2" type="ORF">QYF61_023536</name>
</gene>
<name>A0AAN7S570_MYCAM</name>
<dbReference type="CDD" id="cd01650">
    <property type="entry name" value="RT_nLTR_like"/>
    <property type="match status" value="1"/>
</dbReference>
<dbReference type="InterPro" id="IPR000477">
    <property type="entry name" value="RT_dom"/>
</dbReference>
<organism evidence="2 3">
    <name type="scientific">Mycteria americana</name>
    <name type="common">Wood stork</name>
    <dbReference type="NCBI Taxonomy" id="33587"/>
    <lineage>
        <taxon>Eukaryota</taxon>
        <taxon>Metazoa</taxon>
        <taxon>Chordata</taxon>
        <taxon>Craniata</taxon>
        <taxon>Vertebrata</taxon>
        <taxon>Euteleostomi</taxon>
        <taxon>Archelosauria</taxon>
        <taxon>Archosauria</taxon>
        <taxon>Dinosauria</taxon>
        <taxon>Saurischia</taxon>
        <taxon>Theropoda</taxon>
        <taxon>Coelurosauria</taxon>
        <taxon>Aves</taxon>
        <taxon>Neognathae</taxon>
        <taxon>Neoaves</taxon>
        <taxon>Aequornithes</taxon>
        <taxon>Ciconiiformes</taxon>
        <taxon>Ciconiidae</taxon>
        <taxon>Mycteria</taxon>
    </lineage>
</organism>
<dbReference type="EMBL" id="JAUNZN010000001">
    <property type="protein sequence ID" value="KAK4832489.1"/>
    <property type="molecule type" value="Genomic_DNA"/>
</dbReference>